<feature type="region of interest" description="Disordered" evidence="1">
    <location>
        <begin position="212"/>
        <end position="429"/>
    </location>
</feature>
<feature type="compositionally biased region" description="Low complexity" evidence="1">
    <location>
        <begin position="403"/>
        <end position="429"/>
    </location>
</feature>
<dbReference type="PANTHER" id="PTHR36223">
    <property type="entry name" value="BETA-LACTAMASE-TYPE TRANSPEPTIDASE FOLD DOMAIN CONTAINING PROTEIN"/>
    <property type="match status" value="1"/>
</dbReference>
<feature type="compositionally biased region" description="Basic residues" evidence="1">
    <location>
        <begin position="101"/>
        <end position="116"/>
    </location>
</feature>
<feature type="region of interest" description="Disordered" evidence="1">
    <location>
        <begin position="447"/>
        <end position="470"/>
    </location>
</feature>
<name>A0AA43TYS8_9LECA</name>
<dbReference type="Proteomes" id="UP001161017">
    <property type="component" value="Unassembled WGS sequence"/>
</dbReference>
<gene>
    <name evidence="2" type="ORF">OHK93_004777</name>
</gene>
<accession>A0AA43TYS8</accession>
<protein>
    <submittedName>
        <fullName evidence="2">Uncharacterized protein</fullName>
    </submittedName>
</protein>
<comment type="caution">
    <text evidence="2">The sequence shown here is derived from an EMBL/GenBank/DDBJ whole genome shotgun (WGS) entry which is preliminary data.</text>
</comment>
<evidence type="ECO:0000256" key="1">
    <source>
        <dbReference type="SAM" id="MobiDB-lite"/>
    </source>
</evidence>
<dbReference type="AlphaFoldDB" id="A0AA43TYS8"/>
<feature type="compositionally biased region" description="Basic and acidic residues" evidence="1">
    <location>
        <begin position="343"/>
        <end position="358"/>
    </location>
</feature>
<evidence type="ECO:0000313" key="2">
    <source>
        <dbReference type="EMBL" id="MDI1492993.1"/>
    </source>
</evidence>
<reference evidence="2" key="1">
    <citation type="journal article" date="2023" name="Genome Biol. Evol.">
        <title>First Whole Genome Sequence and Flow Cytometry Genome Size Data for the Lichen-Forming Fungus Ramalina farinacea (Ascomycota).</title>
        <authorList>
            <person name="Llewellyn T."/>
            <person name="Mian S."/>
            <person name="Hill R."/>
            <person name="Leitch I.J."/>
            <person name="Gaya E."/>
        </authorList>
    </citation>
    <scope>NUCLEOTIDE SEQUENCE</scope>
    <source>
        <strain evidence="2">LIQ254RAFAR</strain>
    </source>
</reference>
<sequence length="556" mass="60386">MPISVDRGRYASAIMPYSPLTTSPNETIAAYIYFDGRPKEEVATLLRQGEETWVNSRWVSVPESEGGGLAEREFLFREVGLERWLNGLDLDGKDAAAKIEKRRQKIENKRRRRKIKREPNSDDEADNVLPSRRERNEKGVLRYGEDQNSPLEDVHDSVDMLSSESEDSDDDPVPESAGQIKVALYRVLASGEIRRGEYSPQFDAHDGDEVVDRMEGDDGISKQVETEEVDHTTSFAKPKTLDPKSIKQLQKMGILSTPSKPAPKPPLSSGKRGSMQDDFSRFKPLSSNGLKNFSDMRDPGERSRKSDSKDKTGKRRQVDEDSDEDIDINNDVVNKAEDAEDKDADRLLSPEEARKQGELADGLGRIKLKRQHSSDHMPTGSSTSAPNKFRKTPPDSTTPVRESSPSLLSSTPAPHAPTSTPTLSTTASTGPLLPSVAFSGIGGLADSTPSAADSIGSPLKKARSSLTGMDDEEMRKRFGVGLAGVKADVLGNIEHDRITNGGGSIAADGGNVGPGPAISLASAFGEGSRAASGEAKKEAALAKEVKLEDMEEEEEL</sequence>
<feature type="compositionally biased region" description="Acidic residues" evidence="1">
    <location>
        <begin position="164"/>
        <end position="173"/>
    </location>
</feature>
<feature type="region of interest" description="Disordered" evidence="1">
    <location>
        <begin position="101"/>
        <end position="176"/>
    </location>
</feature>
<dbReference type="EMBL" id="JAPUFD010000022">
    <property type="protein sequence ID" value="MDI1492993.1"/>
    <property type="molecule type" value="Genomic_DNA"/>
</dbReference>
<proteinExistence type="predicted"/>
<dbReference type="PANTHER" id="PTHR36223:SF5">
    <property type="entry name" value="BETA-LACTAMASE-TYPE TRANSPEPTIDASE FOLD DOMAIN CONTAINING PROTEIN"/>
    <property type="match status" value="1"/>
</dbReference>
<feature type="compositionally biased region" description="Basic and acidic residues" evidence="1">
    <location>
        <begin position="131"/>
        <end position="145"/>
    </location>
</feature>
<feature type="compositionally biased region" description="Basic and acidic residues" evidence="1">
    <location>
        <begin position="294"/>
        <end position="319"/>
    </location>
</feature>
<keyword evidence="3" id="KW-1185">Reference proteome</keyword>
<evidence type="ECO:0000313" key="3">
    <source>
        <dbReference type="Proteomes" id="UP001161017"/>
    </source>
</evidence>
<organism evidence="2 3">
    <name type="scientific">Ramalina farinacea</name>
    <dbReference type="NCBI Taxonomy" id="258253"/>
    <lineage>
        <taxon>Eukaryota</taxon>
        <taxon>Fungi</taxon>
        <taxon>Dikarya</taxon>
        <taxon>Ascomycota</taxon>
        <taxon>Pezizomycotina</taxon>
        <taxon>Lecanoromycetes</taxon>
        <taxon>OSLEUM clade</taxon>
        <taxon>Lecanoromycetidae</taxon>
        <taxon>Lecanorales</taxon>
        <taxon>Lecanorineae</taxon>
        <taxon>Ramalinaceae</taxon>
        <taxon>Ramalina</taxon>
    </lineage>
</organism>